<dbReference type="GO" id="GO:0003697">
    <property type="term" value="F:single-stranded DNA binding"/>
    <property type="evidence" value="ECO:0007669"/>
    <property type="project" value="InterPro"/>
</dbReference>
<dbReference type="SUPFAM" id="SSF143081">
    <property type="entry name" value="BB1717-like"/>
    <property type="match status" value="1"/>
</dbReference>
<evidence type="ECO:0000256" key="3">
    <source>
        <dbReference type="ARBA" id="ARBA00022670"/>
    </source>
</evidence>
<evidence type="ECO:0000256" key="12">
    <source>
        <dbReference type="SAM" id="MobiDB-lite"/>
    </source>
</evidence>
<accession>A0AA85JBM7</accession>
<dbReference type="InterPro" id="IPR036590">
    <property type="entry name" value="SRAP-like"/>
</dbReference>
<dbReference type="Proteomes" id="UP000050795">
    <property type="component" value="Unassembled WGS sequence"/>
</dbReference>
<dbReference type="GO" id="GO:0006508">
    <property type="term" value="P:proteolysis"/>
    <property type="evidence" value="ECO:0007669"/>
    <property type="project" value="UniProtKB-KW"/>
</dbReference>
<keyword evidence="6" id="KW-0190">Covalent protein-DNA linkage</keyword>
<dbReference type="GO" id="GO:0008233">
    <property type="term" value="F:peptidase activity"/>
    <property type="evidence" value="ECO:0007669"/>
    <property type="project" value="UniProtKB-KW"/>
</dbReference>
<evidence type="ECO:0000256" key="4">
    <source>
        <dbReference type="ARBA" id="ARBA00022763"/>
    </source>
</evidence>
<evidence type="ECO:0000313" key="14">
    <source>
        <dbReference type="WBParaSite" id="TREG1_15610.1"/>
    </source>
</evidence>
<dbReference type="Gene3D" id="3.90.1680.10">
    <property type="entry name" value="SOS response associated peptidase-like"/>
    <property type="match status" value="1"/>
</dbReference>
<comment type="similarity">
    <text evidence="1">Belongs to the SOS response-associated peptidase family.</text>
</comment>
<dbReference type="PANTHER" id="PTHR13604">
    <property type="entry name" value="DC12-RELATED"/>
    <property type="match status" value="1"/>
</dbReference>
<evidence type="ECO:0000256" key="11">
    <source>
        <dbReference type="ARBA" id="ARBA00031130"/>
    </source>
</evidence>
<evidence type="ECO:0000256" key="8">
    <source>
        <dbReference type="ARBA" id="ARBA00023239"/>
    </source>
</evidence>
<evidence type="ECO:0000256" key="10">
    <source>
        <dbReference type="ARBA" id="ARBA00030898"/>
    </source>
</evidence>
<evidence type="ECO:0000256" key="6">
    <source>
        <dbReference type="ARBA" id="ARBA00023124"/>
    </source>
</evidence>
<keyword evidence="7" id="KW-0238">DNA-binding</keyword>
<dbReference type="WBParaSite" id="TREG1_15610.1">
    <property type="protein sequence ID" value="TREG1_15610.1"/>
    <property type="gene ID" value="TREG1_15610"/>
</dbReference>
<evidence type="ECO:0000256" key="5">
    <source>
        <dbReference type="ARBA" id="ARBA00022801"/>
    </source>
</evidence>
<evidence type="ECO:0000256" key="1">
    <source>
        <dbReference type="ARBA" id="ARBA00008136"/>
    </source>
</evidence>
<evidence type="ECO:0000256" key="7">
    <source>
        <dbReference type="ARBA" id="ARBA00023125"/>
    </source>
</evidence>
<dbReference type="Pfam" id="PF02586">
    <property type="entry name" value="SRAP"/>
    <property type="match status" value="1"/>
</dbReference>
<dbReference type="InterPro" id="IPR003738">
    <property type="entry name" value="SRAP"/>
</dbReference>
<proteinExistence type="inferred from homology"/>
<feature type="region of interest" description="Disordered" evidence="12">
    <location>
        <begin position="266"/>
        <end position="303"/>
    </location>
</feature>
<keyword evidence="13" id="KW-1185">Reference proteome</keyword>
<dbReference type="AlphaFoldDB" id="A0AA85JBM7"/>
<reference evidence="13" key="1">
    <citation type="submission" date="2022-06" db="EMBL/GenBank/DDBJ databases">
        <authorList>
            <person name="Berger JAMES D."/>
            <person name="Berger JAMES D."/>
        </authorList>
    </citation>
    <scope>NUCLEOTIDE SEQUENCE [LARGE SCALE GENOMIC DNA]</scope>
</reference>
<sequence length="303" mass="34569">MCGRTACALSPDEIRSKCQPHTCNRKTVGVPTWRASPGGQKYIPSYNVSPGSYTPVLVSSQLIDTQENGHSLQVMRWGLIPSFVPGDESFKFHTFNARIESLLEKQTYKLSMKACKRCVVVAQGFYEWKTIRAKKQPFYFRPSDPEKLLMMAGLFAYNHEKQMYSYTIITTSSKGIVADVHTRMPVILENDDDIYEWLDPTECNPKQIYDFLVNLAKNLGNVSIVKYPVTPQVNNSTYNQPDCIEPIKEEEYKPTAKKRGCSSITDFFKQSDDNDESKAQEKIKRDPDSKTITNKIKKEESSQ</sequence>
<dbReference type="GO" id="GO:0106300">
    <property type="term" value="P:protein-DNA covalent cross-linking repair"/>
    <property type="evidence" value="ECO:0007669"/>
    <property type="project" value="InterPro"/>
</dbReference>
<dbReference type="GO" id="GO:0016829">
    <property type="term" value="F:lyase activity"/>
    <property type="evidence" value="ECO:0007669"/>
    <property type="project" value="UniProtKB-KW"/>
</dbReference>
<keyword evidence="4" id="KW-0227">DNA damage</keyword>
<feature type="compositionally biased region" description="Basic and acidic residues" evidence="12">
    <location>
        <begin position="269"/>
        <end position="289"/>
    </location>
</feature>
<evidence type="ECO:0000313" key="13">
    <source>
        <dbReference type="Proteomes" id="UP000050795"/>
    </source>
</evidence>
<protein>
    <recommendedName>
        <fullName evidence="2">Abasic site processing protein HMCES</fullName>
    </recommendedName>
    <alternativeName>
        <fullName evidence="9">Embryonic stem cell-specific 5-hydroxymethylcytosine-binding protein</fullName>
    </alternativeName>
    <alternativeName>
        <fullName evidence="10">Peptidase HMCES</fullName>
    </alternativeName>
    <alternativeName>
        <fullName evidence="11">SRAP domain-containing protein 1</fullName>
    </alternativeName>
</protein>
<evidence type="ECO:0000256" key="2">
    <source>
        <dbReference type="ARBA" id="ARBA00015888"/>
    </source>
</evidence>
<evidence type="ECO:0000256" key="9">
    <source>
        <dbReference type="ARBA" id="ARBA00030390"/>
    </source>
</evidence>
<reference evidence="14" key="2">
    <citation type="submission" date="2023-11" db="UniProtKB">
        <authorList>
            <consortium name="WormBaseParasite"/>
        </authorList>
    </citation>
    <scope>IDENTIFICATION</scope>
</reference>
<keyword evidence="8" id="KW-0456">Lyase</keyword>
<organism evidence="13 14">
    <name type="scientific">Trichobilharzia regenti</name>
    <name type="common">Nasal bird schistosome</name>
    <dbReference type="NCBI Taxonomy" id="157069"/>
    <lineage>
        <taxon>Eukaryota</taxon>
        <taxon>Metazoa</taxon>
        <taxon>Spiralia</taxon>
        <taxon>Lophotrochozoa</taxon>
        <taxon>Platyhelminthes</taxon>
        <taxon>Trematoda</taxon>
        <taxon>Digenea</taxon>
        <taxon>Strigeidida</taxon>
        <taxon>Schistosomatoidea</taxon>
        <taxon>Schistosomatidae</taxon>
        <taxon>Trichobilharzia</taxon>
    </lineage>
</organism>
<dbReference type="PANTHER" id="PTHR13604:SF0">
    <property type="entry name" value="ABASIC SITE PROCESSING PROTEIN HMCES"/>
    <property type="match status" value="1"/>
</dbReference>
<name>A0AA85JBM7_TRIRE</name>
<keyword evidence="5" id="KW-0378">Hydrolase</keyword>
<keyword evidence="3" id="KW-0645">Protease</keyword>